<comment type="similarity">
    <text evidence="1">Belongs to the peptidase C40 family.</text>
</comment>
<evidence type="ECO:0000256" key="3">
    <source>
        <dbReference type="ARBA" id="ARBA00022801"/>
    </source>
</evidence>
<dbReference type="GO" id="GO:0006508">
    <property type="term" value="P:proteolysis"/>
    <property type="evidence" value="ECO:0007669"/>
    <property type="project" value="UniProtKB-KW"/>
</dbReference>
<evidence type="ECO:0000256" key="1">
    <source>
        <dbReference type="ARBA" id="ARBA00007074"/>
    </source>
</evidence>
<dbReference type="GO" id="GO:0008234">
    <property type="term" value="F:cysteine-type peptidase activity"/>
    <property type="evidence" value="ECO:0007669"/>
    <property type="project" value="UniProtKB-KW"/>
</dbReference>
<evidence type="ECO:0000259" key="5">
    <source>
        <dbReference type="PROSITE" id="PS51935"/>
    </source>
</evidence>
<protein>
    <recommendedName>
        <fullName evidence="5">NlpC/P60 domain-containing protein</fullName>
    </recommendedName>
</protein>
<evidence type="ECO:0000256" key="4">
    <source>
        <dbReference type="ARBA" id="ARBA00022807"/>
    </source>
</evidence>
<keyword evidence="3" id="KW-0378">Hydrolase</keyword>
<gene>
    <name evidence="6" type="ORF">HNR78_001821</name>
</gene>
<dbReference type="PROSITE" id="PS51935">
    <property type="entry name" value="NLPC_P60"/>
    <property type="match status" value="1"/>
</dbReference>
<organism evidence="6 7">
    <name type="scientific">Parageobacillus toebii NBRC 107807</name>
    <dbReference type="NCBI Taxonomy" id="1223503"/>
    <lineage>
        <taxon>Bacteria</taxon>
        <taxon>Bacillati</taxon>
        <taxon>Bacillota</taxon>
        <taxon>Bacilli</taxon>
        <taxon>Bacillales</taxon>
        <taxon>Anoxybacillaceae</taxon>
        <taxon>Parageobacillus</taxon>
    </lineage>
</organism>
<dbReference type="InterPro" id="IPR038765">
    <property type="entry name" value="Papain-like_cys_pep_sf"/>
</dbReference>
<feature type="domain" description="NlpC/P60" evidence="5">
    <location>
        <begin position="45"/>
        <end position="197"/>
    </location>
</feature>
<name>A0AA89STC8_9BACL</name>
<dbReference type="Gene3D" id="3.90.1720.10">
    <property type="entry name" value="endopeptidase domain like (from Nostoc punctiforme)"/>
    <property type="match status" value="1"/>
</dbReference>
<dbReference type="EMBL" id="JACICZ010000006">
    <property type="protein sequence ID" value="MBB3868932.1"/>
    <property type="molecule type" value="Genomic_DNA"/>
</dbReference>
<dbReference type="RefSeq" id="WP_223812150.1">
    <property type="nucleotide sequence ID" value="NZ_BDAQ01000004.1"/>
</dbReference>
<accession>A0AA89STC8</accession>
<evidence type="ECO:0000256" key="2">
    <source>
        <dbReference type="ARBA" id="ARBA00022670"/>
    </source>
</evidence>
<dbReference type="GeneID" id="94900377"/>
<dbReference type="InterPro" id="IPR000064">
    <property type="entry name" value="NLP_P60_dom"/>
</dbReference>
<evidence type="ECO:0000313" key="7">
    <source>
        <dbReference type="Proteomes" id="UP000613002"/>
    </source>
</evidence>
<evidence type="ECO:0000313" key="6">
    <source>
        <dbReference type="EMBL" id="MBB3868932.1"/>
    </source>
</evidence>
<keyword evidence="7" id="KW-1185">Reference proteome</keyword>
<proteinExistence type="inferred from homology"/>
<reference evidence="6 7" key="1">
    <citation type="submission" date="2020-08" db="EMBL/GenBank/DDBJ databases">
        <title>Genomic Encyclopedia of Type Strains, Phase IV (KMG-IV): sequencing the most valuable type-strain genomes for metagenomic binning, comparative biology and taxonomic classification.</title>
        <authorList>
            <person name="Goeker M."/>
        </authorList>
    </citation>
    <scope>NUCLEOTIDE SEQUENCE [LARGE SCALE GENOMIC DNA]</scope>
    <source>
        <strain evidence="6 7">DSM 14590</strain>
    </source>
</reference>
<sequence>MMPVSYVSLTTEEAIAKYKKNYDDYVNNELVKVAQYREAYKHIKGSLADQIVERAIWYMEHGYTVYGHGFNSYHSHGVVDCSGFTKLVYGDFGFELTGVAKKYDNIGTRVEGVYTKIVDGYWSLEGLENLRPGDILTWWKQRPDGTFYIGHVGIYMGQLDGNPAVICTASGAPTAIGIISGFRRWFGLHFYNAQRILPEGSWTPGKVIPGHEDRGPVIPERYVLPPQKPIVMPNTQNSQEQ</sequence>
<dbReference type="SUPFAM" id="SSF54001">
    <property type="entry name" value="Cysteine proteinases"/>
    <property type="match status" value="1"/>
</dbReference>
<keyword evidence="4" id="KW-0788">Thiol protease</keyword>
<comment type="caution">
    <text evidence="6">The sequence shown here is derived from an EMBL/GenBank/DDBJ whole genome shotgun (WGS) entry which is preliminary data.</text>
</comment>
<dbReference type="Proteomes" id="UP000613002">
    <property type="component" value="Unassembled WGS sequence"/>
</dbReference>
<keyword evidence="2" id="KW-0645">Protease</keyword>
<dbReference type="AlphaFoldDB" id="A0AA89STC8"/>